<evidence type="ECO:0000256" key="3">
    <source>
        <dbReference type="ARBA" id="ARBA00023163"/>
    </source>
</evidence>
<dbReference type="Gene3D" id="1.10.357.10">
    <property type="entry name" value="Tetracycline Repressor, domain 2"/>
    <property type="match status" value="1"/>
</dbReference>
<comment type="caution">
    <text evidence="6">The sequence shown here is derived from an EMBL/GenBank/DDBJ whole genome shotgun (WGS) entry which is preliminary data.</text>
</comment>
<keyword evidence="7" id="KW-1185">Reference proteome</keyword>
<dbReference type="Pfam" id="PF00440">
    <property type="entry name" value="TetR_N"/>
    <property type="match status" value="1"/>
</dbReference>
<evidence type="ECO:0000256" key="1">
    <source>
        <dbReference type="ARBA" id="ARBA00023015"/>
    </source>
</evidence>
<accession>A0A916T5X5</accession>
<dbReference type="InterPro" id="IPR001647">
    <property type="entry name" value="HTH_TetR"/>
</dbReference>
<organism evidence="6 7">
    <name type="scientific">Gordonia jinhuaensis</name>
    <dbReference type="NCBI Taxonomy" id="1517702"/>
    <lineage>
        <taxon>Bacteria</taxon>
        <taxon>Bacillati</taxon>
        <taxon>Actinomycetota</taxon>
        <taxon>Actinomycetes</taxon>
        <taxon>Mycobacteriales</taxon>
        <taxon>Gordoniaceae</taxon>
        <taxon>Gordonia</taxon>
    </lineage>
</organism>
<dbReference type="AlphaFoldDB" id="A0A916T5X5"/>
<feature type="DNA-binding region" description="H-T-H motif" evidence="4">
    <location>
        <begin position="35"/>
        <end position="54"/>
    </location>
</feature>
<keyword evidence="1" id="KW-0805">Transcription regulation</keyword>
<keyword evidence="2 4" id="KW-0238">DNA-binding</keyword>
<dbReference type="InterPro" id="IPR009057">
    <property type="entry name" value="Homeodomain-like_sf"/>
</dbReference>
<reference evidence="6" key="1">
    <citation type="journal article" date="2014" name="Int. J. Syst. Evol. Microbiol.">
        <title>Complete genome sequence of Corynebacterium casei LMG S-19264T (=DSM 44701T), isolated from a smear-ripened cheese.</title>
        <authorList>
            <consortium name="US DOE Joint Genome Institute (JGI-PGF)"/>
            <person name="Walter F."/>
            <person name="Albersmeier A."/>
            <person name="Kalinowski J."/>
            <person name="Ruckert C."/>
        </authorList>
    </citation>
    <scope>NUCLEOTIDE SEQUENCE</scope>
    <source>
        <strain evidence="6">CGMCC 1.12827</strain>
    </source>
</reference>
<evidence type="ECO:0000313" key="6">
    <source>
        <dbReference type="EMBL" id="GGB33221.1"/>
    </source>
</evidence>
<dbReference type="PRINTS" id="PR00455">
    <property type="entry name" value="HTHTETR"/>
</dbReference>
<dbReference type="PROSITE" id="PS50977">
    <property type="entry name" value="HTH_TETR_2"/>
    <property type="match status" value="1"/>
</dbReference>
<evidence type="ECO:0000256" key="4">
    <source>
        <dbReference type="PROSITE-ProRule" id="PRU00335"/>
    </source>
</evidence>
<reference evidence="6" key="2">
    <citation type="submission" date="2020-09" db="EMBL/GenBank/DDBJ databases">
        <authorList>
            <person name="Sun Q."/>
            <person name="Zhou Y."/>
        </authorList>
    </citation>
    <scope>NUCLEOTIDE SEQUENCE</scope>
    <source>
        <strain evidence="6">CGMCC 1.12827</strain>
    </source>
</reference>
<keyword evidence="3" id="KW-0804">Transcription</keyword>
<gene>
    <name evidence="6" type="ORF">GCM10011489_21720</name>
</gene>
<dbReference type="PANTHER" id="PTHR47506:SF6">
    <property type="entry name" value="HTH-TYPE TRANSCRIPTIONAL REPRESSOR NEMR"/>
    <property type="match status" value="1"/>
</dbReference>
<proteinExistence type="predicted"/>
<dbReference type="SUPFAM" id="SSF46689">
    <property type="entry name" value="Homeodomain-like"/>
    <property type="match status" value="1"/>
</dbReference>
<protein>
    <recommendedName>
        <fullName evidence="5">HTH tetR-type domain-containing protein</fullName>
    </recommendedName>
</protein>
<dbReference type="Proteomes" id="UP000621454">
    <property type="component" value="Unassembled WGS sequence"/>
</dbReference>
<evidence type="ECO:0000256" key="2">
    <source>
        <dbReference type="ARBA" id="ARBA00023125"/>
    </source>
</evidence>
<dbReference type="RefSeq" id="WP_188586606.1">
    <property type="nucleotide sequence ID" value="NZ_BMGC01000013.1"/>
</dbReference>
<name>A0A916T5X5_9ACTN</name>
<sequence>MTEPAFYAELRALRVDRVLDASADIIAEEGWDGLSMTAIAKRAGIPRQSLYKAVGTKEELGRAVVDREVSRFLATVSAGIAAHPDSVEEGLAAAARGVLEHGRANAIVGAVLRPSNDAGLLALVTVDPDAVLSRATNAVTSLLGESASEAMVDTVVRLTTSHLLQPTVDVEKAVDRIRQTIRGFR</sequence>
<dbReference type="GO" id="GO:0003677">
    <property type="term" value="F:DNA binding"/>
    <property type="evidence" value="ECO:0007669"/>
    <property type="project" value="UniProtKB-UniRule"/>
</dbReference>
<dbReference type="PANTHER" id="PTHR47506">
    <property type="entry name" value="TRANSCRIPTIONAL REGULATORY PROTEIN"/>
    <property type="match status" value="1"/>
</dbReference>
<feature type="domain" description="HTH tetR-type" evidence="5">
    <location>
        <begin position="12"/>
        <end position="72"/>
    </location>
</feature>
<dbReference type="InterPro" id="IPR040611">
    <property type="entry name" value="AlkX_C"/>
</dbReference>
<dbReference type="EMBL" id="BMGC01000013">
    <property type="protein sequence ID" value="GGB33221.1"/>
    <property type="molecule type" value="Genomic_DNA"/>
</dbReference>
<evidence type="ECO:0000313" key="7">
    <source>
        <dbReference type="Proteomes" id="UP000621454"/>
    </source>
</evidence>
<evidence type="ECO:0000259" key="5">
    <source>
        <dbReference type="PROSITE" id="PS50977"/>
    </source>
</evidence>
<dbReference type="Pfam" id="PF18556">
    <property type="entry name" value="TetR_C_35"/>
    <property type="match status" value="1"/>
</dbReference>